<keyword evidence="5" id="KW-0732">Signal</keyword>
<dbReference type="InterPro" id="IPR050490">
    <property type="entry name" value="Bact_solute-bd_prot1"/>
</dbReference>
<gene>
    <name evidence="9" type="ORF">F0L46_13495</name>
</gene>
<keyword evidence="6" id="KW-0574">Periplasm</keyword>
<keyword evidence="4" id="KW-0762">Sugar transport</keyword>
<sequence length="425" mass="44894">MPTIDGLALDRRAFLIGALAAAAPTWSRAAGLTGLSGKRFEVVHWWAGGSESDAIRVVRRALEAEGGTWLDVTVQGPDLAKAAAMTRVLGGAAPGAMLWHVGPDLPRLVTDGVIRDVEAAAAAQGWDAILPAAVAAQMKVDGRYVAAPIDLHGANWMFAHRRRLEEAGAELPRTWDEAIAACERLRAAGTIPIALGGQPWQEALVFAQAVVGTGGADLMRRMCVEHDVSGDLPAVAAAFETFGRLRPFVDKGSPNRGPTDTANLVSSGRAGFLFTGDWSRGELEKAGLKAGADYLARPAPGNDGVFLAVVDAFCMPRAVSAPIAEAQDAFARLVMSPGVQHDFNLVKGSIPTRTDVDLARYDEGARAAARLTRGEGEVVASLSMGMTTAMRAALYEVVHRFWTTEGADPKRAASDLRDAIARTRA</sequence>
<dbReference type="PANTHER" id="PTHR43649:SF28">
    <property type="entry name" value="BINDING PROTEIN COMPONENT OF ABC SUGAR TRANSPORTER-RELATED"/>
    <property type="match status" value="1"/>
</dbReference>
<evidence type="ECO:0000256" key="2">
    <source>
        <dbReference type="ARBA" id="ARBA00008520"/>
    </source>
</evidence>
<dbReference type="Proteomes" id="UP000323142">
    <property type="component" value="Unassembled WGS sequence"/>
</dbReference>
<accession>A0A5B2VF01</accession>
<dbReference type="OrthoDB" id="9798191at2"/>
<evidence type="ECO:0000256" key="6">
    <source>
        <dbReference type="ARBA" id="ARBA00022764"/>
    </source>
</evidence>
<reference evidence="9 10" key="2">
    <citation type="submission" date="2019-09" db="EMBL/GenBank/DDBJ databases">
        <authorList>
            <person name="Jin C."/>
        </authorList>
    </citation>
    <scope>NUCLEOTIDE SEQUENCE [LARGE SCALE GENOMIC DNA]</scope>
    <source>
        <strain evidence="9 10">BN140002</strain>
    </source>
</reference>
<comment type="similarity">
    <text evidence="2">Belongs to the bacterial solute-binding protein 1 family.</text>
</comment>
<dbReference type="SUPFAM" id="SSF53850">
    <property type="entry name" value="Periplasmic binding protein-like II"/>
    <property type="match status" value="1"/>
</dbReference>
<evidence type="ECO:0000256" key="3">
    <source>
        <dbReference type="ARBA" id="ARBA00022448"/>
    </source>
</evidence>
<evidence type="ECO:0000313" key="9">
    <source>
        <dbReference type="EMBL" id="KAA2236777.1"/>
    </source>
</evidence>
<dbReference type="EMBL" id="VUOA01000023">
    <property type="protein sequence ID" value="KAA2236777.1"/>
    <property type="molecule type" value="Genomic_DNA"/>
</dbReference>
<protein>
    <recommendedName>
        <fullName evidence="8">Probable sugar-binding periplasmic protein</fullName>
    </recommendedName>
</protein>
<evidence type="ECO:0000256" key="7">
    <source>
        <dbReference type="ARBA" id="ARBA00049629"/>
    </source>
</evidence>
<name>A0A5B2VF01_9HYPH</name>
<keyword evidence="10" id="KW-1185">Reference proteome</keyword>
<evidence type="ECO:0000256" key="4">
    <source>
        <dbReference type="ARBA" id="ARBA00022597"/>
    </source>
</evidence>
<dbReference type="Gene3D" id="3.40.190.10">
    <property type="entry name" value="Periplasmic binding protein-like II"/>
    <property type="match status" value="2"/>
</dbReference>
<dbReference type="InterPro" id="IPR006059">
    <property type="entry name" value="SBP"/>
</dbReference>
<evidence type="ECO:0000256" key="1">
    <source>
        <dbReference type="ARBA" id="ARBA00004418"/>
    </source>
</evidence>
<evidence type="ECO:0000256" key="5">
    <source>
        <dbReference type="ARBA" id="ARBA00022729"/>
    </source>
</evidence>
<proteinExistence type="inferred from homology"/>
<dbReference type="Pfam" id="PF13416">
    <property type="entry name" value="SBP_bac_8"/>
    <property type="match status" value="1"/>
</dbReference>
<dbReference type="PANTHER" id="PTHR43649">
    <property type="entry name" value="ARABINOSE-BINDING PROTEIN-RELATED"/>
    <property type="match status" value="1"/>
</dbReference>
<dbReference type="RefSeq" id="WP_149818367.1">
    <property type="nucleotide sequence ID" value="NZ_VUOA01000023.1"/>
</dbReference>
<organism evidence="9 10">
    <name type="scientific">Salinarimonas soli</name>
    <dbReference type="NCBI Taxonomy" id="1638099"/>
    <lineage>
        <taxon>Bacteria</taxon>
        <taxon>Pseudomonadati</taxon>
        <taxon>Pseudomonadota</taxon>
        <taxon>Alphaproteobacteria</taxon>
        <taxon>Hyphomicrobiales</taxon>
        <taxon>Salinarimonadaceae</taxon>
        <taxon>Salinarimonas</taxon>
    </lineage>
</organism>
<dbReference type="AlphaFoldDB" id="A0A5B2VF01"/>
<dbReference type="GO" id="GO:0042597">
    <property type="term" value="C:periplasmic space"/>
    <property type="evidence" value="ECO:0007669"/>
    <property type="project" value="UniProtKB-SubCell"/>
</dbReference>
<comment type="function">
    <text evidence="7">Part of a binding-protein-dependent transport system for a sugar.</text>
</comment>
<reference evidence="9 10" key="1">
    <citation type="submission" date="2019-09" db="EMBL/GenBank/DDBJ databases">
        <title>Salinarimonas rosea gen. nov., sp. nov., a new member of the a-2 subgroup of the Proteobacteria.</title>
        <authorList>
            <person name="Liu J."/>
        </authorList>
    </citation>
    <scope>NUCLEOTIDE SEQUENCE [LARGE SCALE GENOMIC DNA]</scope>
    <source>
        <strain evidence="9 10">BN140002</strain>
    </source>
</reference>
<comment type="subcellular location">
    <subcellularLocation>
        <location evidence="1">Periplasm</location>
    </subcellularLocation>
</comment>
<comment type="caution">
    <text evidence="9">The sequence shown here is derived from an EMBL/GenBank/DDBJ whole genome shotgun (WGS) entry which is preliminary data.</text>
</comment>
<evidence type="ECO:0000256" key="8">
    <source>
        <dbReference type="ARBA" id="ARBA00049753"/>
    </source>
</evidence>
<keyword evidence="3" id="KW-0813">Transport</keyword>
<evidence type="ECO:0000313" key="10">
    <source>
        <dbReference type="Proteomes" id="UP000323142"/>
    </source>
</evidence>